<evidence type="ECO:0000256" key="1">
    <source>
        <dbReference type="ARBA" id="ARBA00009986"/>
    </source>
</evidence>
<protein>
    <submittedName>
        <fullName evidence="6">Betaine-aldehyde dehydrogenase</fullName>
        <ecNumber evidence="6">1.2.1.8</ecNumber>
    </submittedName>
</protein>
<evidence type="ECO:0000256" key="3">
    <source>
        <dbReference type="PROSITE-ProRule" id="PRU10007"/>
    </source>
</evidence>
<evidence type="ECO:0000259" key="5">
    <source>
        <dbReference type="Pfam" id="PF00171"/>
    </source>
</evidence>
<feature type="domain" description="Aldehyde dehydrogenase" evidence="5">
    <location>
        <begin position="39"/>
        <end position="490"/>
    </location>
</feature>
<organism evidence="6 7">
    <name type="scientific">Aquitalea aquatica</name>
    <dbReference type="NCBI Taxonomy" id="3044273"/>
    <lineage>
        <taxon>Bacteria</taxon>
        <taxon>Pseudomonadati</taxon>
        <taxon>Pseudomonadota</taxon>
        <taxon>Betaproteobacteria</taxon>
        <taxon>Neisseriales</taxon>
        <taxon>Chromobacteriaceae</taxon>
        <taxon>Aquitalea</taxon>
    </lineage>
</organism>
<evidence type="ECO:0000256" key="4">
    <source>
        <dbReference type="RuleBase" id="RU003345"/>
    </source>
</evidence>
<dbReference type="Gene3D" id="3.40.309.10">
    <property type="entry name" value="Aldehyde Dehydrogenase, Chain A, domain 2"/>
    <property type="match status" value="1"/>
</dbReference>
<dbReference type="Proteomes" id="UP000545606">
    <property type="component" value="Unassembled WGS sequence"/>
</dbReference>
<dbReference type="InterPro" id="IPR029510">
    <property type="entry name" value="Ald_DH_CS_GLU"/>
</dbReference>
<name>A0A838YAW3_9NEIS</name>
<accession>A0A838YAW3</accession>
<gene>
    <name evidence="6" type="primary">betB</name>
    <name evidence="6" type="ORF">H2Z84_14755</name>
</gene>
<dbReference type="EMBL" id="JACERN010000037">
    <property type="protein sequence ID" value="MBA4709637.1"/>
    <property type="molecule type" value="Genomic_DNA"/>
</dbReference>
<dbReference type="PROSITE" id="PS00687">
    <property type="entry name" value="ALDEHYDE_DEHYDR_GLU"/>
    <property type="match status" value="1"/>
</dbReference>
<dbReference type="InterPro" id="IPR015590">
    <property type="entry name" value="Aldehyde_DH_dom"/>
</dbReference>
<dbReference type="CDD" id="cd07090">
    <property type="entry name" value="ALDH_F9_TMBADH"/>
    <property type="match status" value="1"/>
</dbReference>
<dbReference type="EC" id="1.2.1.8" evidence="6"/>
<dbReference type="FunFam" id="3.40.309.10:FF:000012">
    <property type="entry name" value="Betaine aldehyde dehydrogenase"/>
    <property type="match status" value="1"/>
</dbReference>
<sequence>MPSSAIAYPEHKEDTVQDGILKSYIGGRYLDNPALPLADNFNPATGALLCKVQQAGAAEAEQAVKSAEAGFAVWSEMTGAERGRIMNKAVGILRARNRELAELEVRDNGKPIQEAEAVDVLSGADCIEYFAGMAAGIHGEHFQLKGAFAYTRREPLGVCLGIGAWNYPIQIACWKSAPALACGNAMIYKPSGMTPMSAALLAEIYSEAGVPDGVFNVIQGSSSVARQLIADERVAKVSITGSVDTGKAIMKDAASTLKRVTMELGGKSPLIIFDDADIEQAVSAAMLANFYTQGEICTNGTRVFVARSIHAAFMQRLKERTALLKIGDPMHPDTQVGAQVSPSHAQSVLKYIDIGQSEGAVLAAGGQRVIVPSCEAGWFIAPTIFDQCRDDMRIVSEEIFGPVMSVLVFDDEAEVIQRANATRLGLAAGVFTRDLARAHRVVAKLQAGVCWINNYNITPIEMPFGGYKESGLGYENSLTAIDCYTQRKSVYVELTGVASPYA</sequence>
<dbReference type="InterPro" id="IPR016161">
    <property type="entry name" value="Ald_DH/histidinol_DH"/>
</dbReference>
<comment type="caution">
    <text evidence="6">The sequence shown here is derived from an EMBL/GenBank/DDBJ whole genome shotgun (WGS) entry which is preliminary data.</text>
</comment>
<dbReference type="InterPro" id="IPR016160">
    <property type="entry name" value="Ald_DH_CS_CYS"/>
</dbReference>
<evidence type="ECO:0000313" key="6">
    <source>
        <dbReference type="EMBL" id="MBA4709637.1"/>
    </source>
</evidence>
<dbReference type="NCBIfam" id="NF009725">
    <property type="entry name" value="PRK13252.1"/>
    <property type="match status" value="1"/>
</dbReference>
<proteinExistence type="inferred from homology"/>
<dbReference type="Gene3D" id="3.40.605.10">
    <property type="entry name" value="Aldehyde Dehydrogenase, Chain A, domain 1"/>
    <property type="match status" value="1"/>
</dbReference>
<dbReference type="PROSITE" id="PS00070">
    <property type="entry name" value="ALDEHYDE_DEHYDR_CYS"/>
    <property type="match status" value="1"/>
</dbReference>
<evidence type="ECO:0000313" key="7">
    <source>
        <dbReference type="Proteomes" id="UP000545606"/>
    </source>
</evidence>
<comment type="similarity">
    <text evidence="1 4">Belongs to the aldehyde dehydrogenase family.</text>
</comment>
<dbReference type="FunFam" id="3.40.605.10:FF:000007">
    <property type="entry name" value="NAD/NADP-dependent betaine aldehyde dehydrogenase"/>
    <property type="match status" value="1"/>
</dbReference>
<dbReference type="AlphaFoldDB" id="A0A838YAW3"/>
<dbReference type="SUPFAM" id="SSF53720">
    <property type="entry name" value="ALDH-like"/>
    <property type="match status" value="1"/>
</dbReference>
<dbReference type="GO" id="GO:0008802">
    <property type="term" value="F:betaine-aldehyde dehydrogenase (NAD+) activity"/>
    <property type="evidence" value="ECO:0007669"/>
    <property type="project" value="UniProtKB-EC"/>
</dbReference>
<dbReference type="RefSeq" id="WP_181836661.1">
    <property type="nucleotide sequence ID" value="NZ_JACERN010000037.1"/>
</dbReference>
<dbReference type="Pfam" id="PF00171">
    <property type="entry name" value="Aldedh"/>
    <property type="match status" value="1"/>
</dbReference>
<keyword evidence="2 4" id="KW-0560">Oxidoreductase</keyword>
<feature type="active site" evidence="3">
    <location>
        <position position="263"/>
    </location>
</feature>
<keyword evidence="7" id="KW-1185">Reference proteome</keyword>
<dbReference type="InterPro" id="IPR016162">
    <property type="entry name" value="Ald_DH_N"/>
</dbReference>
<reference evidence="6 7" key="1">
    <citation type="submission" date="2020-07" db="EMBL/GenBank/DDBJ databases">
        <title>Draft genome sequence of violacein-producing bacteria and related species.</title>
        <authorList>
            <person name="Wilson H.S."/>
            <person name="De Leon M.E."/>
        </authorList>
    </citation>
    <scope>NUCLEOTIDE SEQUENCE [LARGE SCALE GENOMIC DNA]</scope>
    <source>
        <strain evidence="6 7">HSC-21Su07</strain>
    </source>
</reference>
<evidence type="ECO:0000256" key="2">
    <source>
        <dbReference type="ARBA" id="ARBA00023002"/>
    </source>
</evidence>
<dbReference type="PANTHER" id="PTHR11699">
    <property type="entry name" value="ALDEHYDE DEHYDROGENASE-RELATED"/>
    <property type="match status" value="1"/>
</dbReference>
<dbReference type="InterPro" id="IPR016163">
    <property type="entry name" value="Ald_DH_C"/>
</dbReference>